<organism evidence="1 2">
    <name type="scientific">Salipiger mangrovisoli</name>
    <dbReference type="NCBI Taxonomy" id="2865933"/>
    <lineage>
        <taxon>Bacteria</taxon>
        <taxon>Pseudomonadati</taxon>
        <taxon>Pseudomonadota</taxon>
        <taxon>Alphaproteobacteria</taxon>
        <taxon>Rhodobacterales</taxon>
        <taxon>Roseobacteraceae</taxon>
        <taxon>Salipiger</taxon>
    </lineage>
</organism>
<gene>
    <name evidence="1" type="ORF">IQ782_11545</name>
</gene>
<keyword evidence="2" id="KW-1185">Reference proteome</keyword>
<name>A0ABR9X1R4_9RHOB</name>
<accession>A0ABR9X1R4</accession>
<evidence type="ECO:0000313" key="2">
    <source>
        <dbReference type="Proteomes" id="UP000607796"/>
    </source>
</evidence>
<evidence type="ECO:0000313" key="1">
    <source>
        <dbReference type="EMBL" id="MBE9637478.1"/>
    </source>
</evidence>
<sequence>MKALNALNNALQQPRADRRLRRARHGYGAKAEIEREAEWHRVFRRTHGF</sequence>
<dbReference type="EMBL" id="JADFFK010000007">
    <property type="protein sequence ID" value="MBE9637478.1"/>
    <property type="molecule type" value="Genomic_DNA"/>
</dbReference>
<reference evidence="1 2" key="1">
    <citation type="journal article" date="2021" name="Int. J. Syst. Evol. Microbiol.">
        <title>Salipiger mangrovisoli sp. nov., isolated from mangrove soil and the proposal for the reclassification of Paraphaeobacter pallidus as Salipiger pallidus comb. nov.</title>
        <authorList>
            <person name="Du J."/>
            <person name="Liu Y."/>
            <person name="Pei T."/>
            <person name="Deng M.R."/>
            <person name="Zhu H."/>
        </authorList>
    </citation>
    <scope>NUCLEOTIDE SEQUENCE [LARGE SCALE GENOMIC DNA]</scope>
    <source>
        <strain evidence="1 2">6D45A</strain>
    </source>
</reference>
<protein>
    <recommendedName>
        <fullName evidence="3">DUF3563 domain-containing protein</fullName>
    </recommendedName>
</protein>
<evidence type="ECO:0008006" key="3">
    <source>
        <dbReference type="Google" id="ProtNLM"/>
    </source>
</evidence>
<proteinExistence type="predicted"/>
<dbReference type="Proteomes" id="UP000607796">
    <property type="component" value="Unassembled WGS sequence"/>
</dbReference>
<dbReference type="RefSeq" id="WP_194134780.1">
    <property type="nucleotide sequence ID" value="NZ_JADFFK010000007.1"/>
</dbReference>
<comment type="caution">
    <text evidence="1">The sequence shown here is derived from an EMBL/GenBank/DDBJ whole genome shotgun (WGS) entry which is preliminary data.</text>
</comment>